<dbReference type="PANTHER" id="PTHR42709">
    <property type="entry name" value="ALKALINE PHOSPHATASE LIKE PROTEIN"/>
    <property type="match status" value="1"/>
</dbReference>
<gene>
    <name evidence="3" type="ORF">XD93_0143</name>
</gene>
<feature type="transmembrane region" description="Helical" evidence="1">
    <location>
        <begin position="106"/>
        <end position="128"/>
    </location>
</feature>
<sequence>MISEYISRVALLVAEYDYITAFLAGFGFFPTTTLALILGATSNGNIILLVLIGGFGSIVGFSLLYLLGYYLRNKDLLQFLKGKGKILHVSEEAYNDANRYLEKRGMLFIFLSRFIPAVKIATPILAGYLRYSFKYIPITVFLITILQLSIFMFLGLRIGLSWYAIKRIIDISNNVIFTIIGVGVLIYLYLNRKKFFKKKTN</sequence>
<name>A0A101HIY6_9BACT</name>
<keyword evidence="1" id="KW-0472">Membrane</keyword>
<dbReference type="InterPro" id="IPR051311">
    <property type="entry name" value="DedA_domain"/>
</dbReference>
<protein>
    <recommendedName>
        <fullName evidence="2">VTT domain-containing protein</fullName>
    </recommendedName>
</protein>
<accession>A0A101HIY6</accession>
<dbReference type="Pfam" id="PF09335">
    <property type="entry name" value="VTT_dom"/>
    <property type="match status" value="1"/>
</dbReference>
<evidence type="ECO:0000313" key="3">
    <source>
        <dbReference type="EMBL" id="KUK77718.1"/>
    </source>
</evidence>
<evidence type="ECO:0000259" key="2">
    <source>
        <dbReference type="Pfam" id="PF09335"/>
    </source>
</evidence>
<dbReference type="AlphaFoldDB" id="A0A101HIY6"/>
<comment type="caution">
    <text evidence="3">The sequence shown here is derived from an EMBL/GenBank/DDBJ whole genome shotgun (WGS) entry which is preliminary data.</text>
</comment>
<feature type="transmembrane region" description="Helical" evidence="1">
    <location>
        <begin position="46"/>
        <end position="71"/>
    </location>
</feature>
<dbReference type="GO" id="GO:0005886">
    <property type="term" value="C:plasma membrane"/>
    <property type="evidence" value="ECO:0007669"/>
    <property type="project" value="TreeGrafter"/>
</dbReference>
<organism evidence="3 4">
    <name type="scientific">candidate division WS6 bacterium 34_10</name>
    <dbReference type="NCBI Taxonomy" id="1641389"/>
    <lineage>
        <taxon>Bacteria</taxon>
        <taxon>Candidatus Dojkabacteria</taxon>
    </lineage>
</organism>
<feature type="transmembrane region" description="Helical" evidence="1">
    <location>
        <begin position="140"/>
        <end position="165"/>
    </location>
</feature>
<dbReference type="Proteomes" id="UP000053904">
    <property type="component" value="Unassembled WGS sequence"/>
</dbReference>
<keyword evidence="1" id="KW-1133">Transmembrane helix</keyword>
<reference evidence="4" key="1">
    <citation type="journal article" date="2015" name="MBio">
        <title>Genome-Resolved Metagenomic Analysis Reveals Roles for Candidate Phyla and Other Microbial Community Members in Biogeochemical Transformations in Oil Reservoirs.</title>
        <authorList>
            <person name="Hu P."/>
            <person name="Tom L."/>
            <person name="Singh A."/>
            <person name="Thomas B.C."/>
            <person name="Baker B.J."/>
            <person name="Piceno Y.M."/>
            <person name="Andersen G.L."/>
            <person name="Banfield J.F."/>
        </authorList>
    </citation>
    <scope>NUCLEOTIDE SEQUENCE [LARGE SCALE GENOMIC DNA]</scope>
</reference>
<feature type="transmembrane region" description="Helical" evidence="1">
    <location>
        <begin position="171"/>
        <end position="190"/>
    </location>
</feature>
<evidence type="ECO:0000313" key="4">
    <source>
        <dbReference type="Proteomes" id="UP000053904"/>
    </source>
</evidence>
<feature type="domain" description="VTT" evidence="2">
    <location>
        <begin position="29"/>
        <end position="155"/>
    </location>
</feature>
<keyword evidence="1" id="KW-0812">Transmembrane</keyword>
<evidence type="ECO:0000256" key="1">
    <source>
        <dbReference type="SAM" id="Phobius"/>
    </source>
</evidence>
<dbReference type="InterPro" id="IPR032816">
    <property type="entry name" value="VTT_dom"/>
</dbReference>
<dbReference type="EMBL" id="LGGO01000010">
    <property type="protein sequence ID" value="KUK77718.1"/>
    <property type="molecule type" value="Genomic_DNA"/>
</dbReference>
<proteinExistence type="predicted"/>
<feature type="transmembrane region" description="Helical" evidence="1">
    <location>
        <begin position="18"/>
        <end position="39"/>
    </location>
</feature>
<dbReference type="PANTHER" id="PTHR42709:SF9">
    <property type="entry name" value="ALKALINE PHOSPHATASE LIKE PROTEIN"/>
    <property type="match status" value="1"/>
</dbReference>